<proteinExistence type="predicted"/>
<gene>
    <name evidence="1" type="ORF">SAMN05444001_1237</name>
</gene>
<name>A0A8G2BYT7_9BACT</name>
<dbReference type="Proteomes" id="UP000236725">
    <property type="component" value="Unassembled WGS sequence"/>
</dbReference>
<keyword evidence="2" id="KW-1185">Reference proteome</keyword>
<evidence type="ECO:0000313" key="2">
    <source>
        <dbReference type="Proteomes" id="UP000236725"/>
    </source>
</evidence>
<dbReference type="AlphaFoldDB" id="A0A8G2BYT7"/>
<organism evidence="1 2">
    <name type="scientific">Parabacteroides chinchillae</name>
    <dbReference type="NCBI Taxonomy" id="871327"/>
    <lineage>
        <taxon>Bacteria</taxon>
        <taxon>Pseudomonadati</taxon>
        <taxon>Bacteroidota</taxon>
        <taxon>Bacteroidia</taxon>
        <taxon>Bacteroidales</taxon>
        <taxon>Tannerellaceae</taxon>
        <taxon>Parabacteroides</taxon>
    </lineage>
</organism>
<dbReference type="SUPFAM" id="SSF63825">
    <property type="entry name" value="YWTD domain"/>
    <property type="match status" value="1"/>
</dbReference>
<protein>
    <submittedName>
        <fullName evidence="1">6-bladed beta-propeller protein</fullName>
    </submittedName>
</protein>
<accession>A0A8G2BYT7</accession>
<reference evidence="1 2" key="1">
    <citation type="submission" date="2016-10" db="EMBL/GenBank/DDBJ databases">
        <authorList>
            <person name="Varghese N."/>
            <person name="Submissions S."/>
        </authorList>
    </citation>
    <scope>NUCLEOTIDE SEQUENCE [LARGE SCALE GENOMIC DNA]</scope>
    <source>
        <strain evidence="1 2">DSM 29073</strain>
    </source>
</reference>
<dbReference type="EMBL" id="FNVS01000023">
    <property type="protein sequence ID" value="SEG24037.1"/>
    <property type="molecule type" value="Genomic_DNA"/>
</dbReference>
<comment type="caution">
    <text evidence="1">The sequence shown here is derived from an EMBL/GenBank/DDBJ whole genome shotgun (WGS) entry which is preliminary data.</text>
</comment>
<sequence length="353" mass="40176">MKRAFLILLAIIAIVCIKQGYELFTTNELTENHLVGSLSDIADEVVAIPLQTAGKHSIEKVKNVRKEGNNLFLISEGTLYRFSRKGEFICRITDPNTIKVAGYVVNPVSRQLIVLGNVDDIHYYSYDGQLIDKKKLKSDLPGHRMSSISLYNNHIWTTEECIKNDSSTKVSYLEKQVVEYDSSFQKMKTHKLVQANLGRKDCGISCLPPTLSVSGDTGIIYAYSPSTETNKLLRDTLFLKKQQDKEEQNYSADGILLYPIRFGSRFWVSTYHNKHNEKGSYTFCYDTLNNQSWQVQGGFKDNFYHTGAVPELQAMDLYNQSYCFCKSGQEIKKAFPEYANEKSPVLFIVKLKA</sequence>
<evidence type="ECO:0000313" key="1">
    <source>
        <dbReference type="EMBL" id="SEG24037.1"/>
    </source>
</evidence>
<dbReference type="RefSeq" id="WP_103984315.1">
    <property type="nucleotide sequence ID" value="NZ_FNVS01000023.1"/>
</dbReference>